<organism evidence="3 4">
    <name type="scientific">Roseateles depolymerans</name>
    <dbReference type="NCBI Taxonomy" id="76731"/>
    <lineage>
        <taxon>Bacteria</taxon>
        <taxon>Pseudomonadati</taxon>
        <taxon>Pseudomonadota</taxon>
        <taxon>Betaproteobacteria</taxon>
        <taxon>Burkholderiales</taxon>
        <taxon>Sphaerotilaceae</taxon>
        <taxon>Roseateles</taxon>
    </lineage>
</organism>
<evidence type="ECO:0000256" key="2">
    <source>
        <dbReference type="HAMAP-Rule" id="MF_00460"/>
    </source>
</evidence>
<evidence type="ECO:0000256" key="1">
    <source>
        <dbReference type="ARBA" id="ARBA00010645"/>
    </source>
</evidence>
<dbReference type="SUPFAM" id="SSF54285">
    <property type="entry name" value="MoaD/ThiS"/>
    <property type="match status" value="1"/>
</dbReference>
<accession>A0A0U3MTY3</accession>
<name>A0A0U3MTY3_9BURK</name>
<dbReference type="HAMAP" id="MF_00460">
    <property type="entry name" value="UPF0125_RnfH"/>
    <property type="match status" value="1"/>
</dbReference>
<gene>
    <name evidence="3" type="ORF">RD2015_3360</name>
</gene>
<sequence length="111" mass="12664">MGPAETAGSLAVEVLWSPERGQWRRMTLSLPEGSTVVEALRASQWFDEAALRTLKTGIWSKLRPLDTPLRQGDRVEVYRPLTVDPKEARRQRYQATGRRIVTRHRPLGKKA</sequence>
<evidence type="ECO:0000313" key="4">
    <source>
        <dbReference type="Proteomes" id="UP000060699"/>
    </source>
</evidence>
<dbReference type="KEGG" id="rdp:RD2015_3360"/>
<dbReference type="RefSeq" id="WP_058935873.1">
    <property type="nucleotide sequence ID" value="NZ_CP013729.1"/>
</dbReference>
<dbReference type="InterPro" id="IPR016155">
    <property type="entry name" value="Mopterin_synth/thiamin_S_b"/>
</dbReference>
<dbReference type="PATRIC" id="fig|76731.3.peg.3446"/>
<dbReference type="STRING" id="76731.RD2015_3360"/>
<proteinExistence type="inferred from homology"/>
<keyword evidence="4" id="KW-1185">Reference proteome</keyword>
<evidence type="ECO:0000313" key="3">
    <source>
        <dbReference type="EMBL" id="ALV07818.1"/>
    </source>
</evidence>
<dbReference type="PANTHER" id="PTHR37483:SF1">
    <property type="entry name" value="UPF0125 PROTEIN RATB"/>
    <property type="match status" value="1"/>
</dbReference>
<dbReference type="InterPro" id="IPR037021">
    <property type="entry name" value="RnfH_sf"/>
</dbReference>
<dbReference type="Proteomes" id="UP000060699">
    <property type="component" value="Chromosome"/>
</dbReference>
<dbReference type="PANTHER" id="PTHR37483">
    <property type="entry name" value="UPF0125 PROTEIN RATB"/>
    <property type="match status" value="1"/>
</dbReference>
<comment type="similarity">
    <text evidence="1 2">Belongs to the UPF0125 (RnfH) family.</text>
</comment>
<dbReference type="AlphaFoldDB" id="A0A0U3MTY3"/>
<protein>
    <recommendedName>
        <fullName evidence="2">UPF0125 protein RD2015_3360</fullName>
    </recommendedName>
</protein>
<dbReference type="InterPro" id="IPR005346">
    <property type="entry name" value="RnfH"/>
</dbReference>
<reference evidence="3 4" key="1">
    <citation type="submission" date="2015-12" db="EMBL/GenBank/DDBJ databases">
        <title>Complete genome of Roseateles depolymerans KCTC 42856.</title>
        <authorList>
            <person name="Kim K.M."/>
        </authorList>
    </citation>
    <scope>NUCLEOTIDE SEQUENCE [LARGE SCALE GENOMIC DNA]</scope>
    <source>
        <strain evidence="3 4">KCTC 42856</strain>
    </source>
</reference>
<dbReference type="OrthoDB" id="9796575at2"/>
<dbReference type="Pfam" id="PF03658">
    <property type="entry name" value="Ub-RnfH"/>
    <property type="match status" value="1"/>
</dbReference>
<dbReference type="Gene3D" id="3.10.20.280">
    <property type="entry name" value="RnfH-like"/>
    <property type="match status" value="1"/>
</dbReference>
<dbReference type="EMBL" id="CP013729">
    <property type="protein sequence ID" value="ALV07818.1"/>
    <property type="molecule type" value="Genomic_DNA"/>
</dbReference>